<organism evidence="2">
    <name type="scientific">Pseudogymnoascus destructans</name>
    <dbReference type="NCBI Taxonomy" id="655981"/>
    <lineage>
        <taxon>Eukaryota</taxon>
        <taxon>Fungi</taxon>
        <taxon>Dikarya</taxon>
        <taxon>Ascomycota</taxon>
        <taxon>Pezizomycotina</taxon>
        <taxon>Leotiomycetes</taxon>
        <taxon>Thelebolales</taxon>
        <taxon>Thelebolaceae</taxon>
        <taxon>Pseudogymnoascus</taxon>
    </lineage>
</organism>
<protein>
    <submittedName>
        <fullName evidence="2">Uncharacterized protein</fullName>
    </submittedName>
</protein>
<reference evidence="2" key="1">
    <citation type="submission" date="2016-03" db="EMBL/GenBank/DDBJ databases">
        <title>Updated assembly of Pseudogymnoascus destructans, the fungus causing white-nose syndrome of bats.</title>
        <authorList>
            <person name="Palmer J.M."/>
            <person name="Drees K.P."/>
            <person name="Foster J.T."/>
            <person name="Lindner D.L."/>
        </authorList>
    </citation>
    <scope>NUCLEOTIDE SEQUENCE [LARGE SCALE GENOMIC DNA]</scope>
    <source>
        <strain evidence="2">20631-21</strain>
    </source>
</reference>
<dbReference type="VEuPathDB" id="FungiDB:GMDG_08664"/>
<dbReference type="EMBL" id="KV441395">
    <property type="protein sequence ID" value="OAF58773.1"/>
    <property type="molecule type" value="Genomic_DNA"/>
</dbReference>
<feature type="region of interest" description="Disordered" evidence="1">
    <location>
        <begin position="157"/>
        <end position="191"/>
    </location>
</feature>
<evidence type="ECO:0000313" key="2">
    <source>
        <dbReference type="EMBL" id="OAF58773.1"/>
    </source>
</evidence>
<dbReference type="Proteomes" id="UP000077154">
    <property type="component" value="Unassembled WGS sequence"/>
</dbReference>
<feature type="compositionally biased region" description="Acidic residues" evidence="1">
    <location>
        <begin position="167"/>
        <end position="179"/>
    </location>
</feature>
<dbReference type="RefSeq" id="XP_024324057.1">
    <property type="nucleotide sequence ID" value="XM_024469687.1"/>
</dbReference>
<gene>
    <name evidence="2" type="ORF">VC83_06081</name>
</gene>
<proteinExistence type="predicted"/>
<evidence type="ECO:0000256" key="1">
    <source>
        <dbReference type="SAM" id="MobiDB-lite"/>
    </source>
</evidence>
<sequence>MILSVYRKILQQQPHLIYIWDDLLPHVVNIINTWKVSVYGVSPAELLFGFKPRFVPGDLSIDEELRAELISQPQFVPAFEHEPNVSAVGIRLAKLDELRDMAMQIRLRRQLKQAKETAQEFAAKNHHIQELAMNFSFEDGVPAGFISIEGLGSLEGQVGHGRRREEEAEEAEEDEEEEENWGRGPKGRILL</sequence>
<name>A0A177AC63_9PEZI</name>
<dbReference type="GeneID" id="36289143"/>
<accession>A0A177AC63</accession>
<dbReference type="AlphaFoldDB" id="A0A177AC63"/>